<evidence type="ECO:0000313" key="7">
    <source>
        <dbReference type="EMBL" id="QKD80993.1"/>
    </source>
</evidence>
<dbReference type="GO" id="GO:0006099">
    <property type="term" value="P:tricarboxylic acid cycle"/>
    <property type="evidence" value="ECO:0007669"/>
    <property type="project" value="InterPro"/>
</dbReference>
<name>A0A6M8BCI1_9CYAN</name>
<dbReference type="InterPro" id="IPR011761">
    <property type="entry name" value="ATP-grasp"/>
</dbReference>
<dbReference type="KEGG" id="theu:HPC62_01345"/>
<dbReference type="Pfam" id="PF08442">
    <property type="entry name" value="ATP-grasp_2"/>
    <property type="match status" value="1"/>
</dbReference>
<evidence type="ECO:0000256" key="5">
    <source>
        <dbReference type="PROSITE-ProRule" id="PRU00409"/>
    </source>
</evidence>
<dbReference type="Pfam" id="PF00549">
    <property type="entry name" value="Ligase_CoA"/>
    <property type="match status" value="1"/>
</dbReference>
<proteinExistence type="predicted"/>
<keyword evidence="2" id="KW-0479">Metal-binding</keyword>
<dbReference type="InterPro" id="IPR013650">
    <property type="entry name" value="ATP-grasp_succ-CoA_synth-type"/>
</dbReference>
<feature type="domain" description="ATP-grasp" evidence="6">
    <location>
        <begin position="9"/>
        <end position="211"/>
    </location>
</feature>
<dbReference type="Proteomes" id="UP000505210">
    <property type="component" value="Chromosome"/>
</dbReference>
<organism evidence="7 8">
    <name type="scientific">Thermoleptolyngbya sichuanensis A183</name>
    <dbReference type="NCBI Taxonomy" id="2737172"/>
    <lineage>
        <taxon>Bacteria</taxon>
        <taxon>Bacillati</taxon>
        <taxon>Cyanobacteriota</taxon>
        <taxon>Cyanophyceae</taxon>
        <taxon>Oculatellales</taxon>
        <taxon>Oculatellaceae</taxon>
        <taxon>Thermoleptolyngbya</taxon>
        <taxon>Thermoleptolyngbya sichuanensis</taxon>
    </lineage>
</organism>
<dbReference type="InterPro" id="IPR013815">
    <property type="entry name" value="ATP_grasp_subdomain_1"/>
</dbReference>
<dbReference type="PANTHER" id="PTHR11815">
    <property type="entry name" value="SUCCINYL-COA SYNTHETASE BETA CHAIN"/>
    <property type="match status" value="1"/>
</dbReference>
<dbReference type="InterPro" id="IPR005809">
    <property type="entry name" value="Succ_CoA_ligase-like_bsu"/>
</dbReference>
<dbReference type="InterPro" id="IPR005811">
    <property type="entry name" value="SUCC_ACL_C"/>
</dbReference>
<keyword evidence="3 5" id="KW-0547">Nucleotide-binding</keyword>
<dbReference type="Gene3D" id="3.30.1490.20">
    <property type="entry name" value="ATP-grasp fold, A domain"/>
    <property type="match status" value="1"/>
</dbReference>
<dbReference type="GO" id="GO:0005524">
    <property type="term" value="F:ATP binding"/>
    <property type="evidence" value="ECO:0007669"/>
    <property type="project" value="UniProtKB-UniRule"/>
</dbReference>
<dbReference type="SUPFAM" id="SSF56059">
    <property type="entry name" value="Glutathione synthetase ATP-binding domain-like"/>
    <property type="match status" value="1"/>
</dbReference>
<dbReference type="AlphaFoldDB" id="A0A6M8BCI1"/>
<dbReference type="EMBL" id="CP053661">
    <property type="protein sequence ID" value="QKD80993.1"/>
    <property type="molecule type" value="Genomic_DNA"/>
</dbReference>
<dbReference type="PIRSF" id="PIRSF001554">
    <property type="entry name" value="SucCS_beta"/>
    <property type="match status" value="1"/>
</dbReference>
<dbReference type="Gene3D" id="3.40.50.261">
    <property type="entry name" value="Succinyl-CoA synthetase domains"/>
    <property type="match status" value="1"/>
</dbReference>
<dbReference type="PANTHER" id="PTHR11815:SF10">
    <property type="entry name" value="SUCCINATE--COA LIGASE [GDP-FORMING] SUBUNIT BETA, MITOCHONDRIAL"/>
    <property type="match status" value="1"/>
</dbReference>
<evidence type="ECO:0000256" key="1">
    <source>
        <dbReference type="ARBA" id="ARBA00022598"/>
    </source>
</evidence>
<protein>
    <submittedName>
        <fullName evidence="7">Succinate--CoA ligase subunit beta</fullName>
    </submittedName>
</protein>
<reference evidence="7 8" key="1">
    <citation type="submission" date="2020-05" db="EMBL/GenBank/DDBJ databases">
        <title>Complete genome sequence of of a novel Thermoleptolyngbya strain isolated from hot springs of Ganzi, Sichuan China.</title>
        <authorList>
            <person name="Tang J."/>
            <person name="Daroch M."/>
            <person name="Li L."/>
            <person name="Waleron K."/>
            <person name="Waleron M."/>
            <person name="Waleron M."/>
        </authorList>
    </citation>
    <scope>NUCLEOTIDE SEQUENCE [LARGE SCALE GENOMIC DNA]</scope>
    <source>
        <strain evidence="7 8">PKUAC-SCTA183</strain>
    </source>
</reference>
<evidence type="ECO:0000256" key="2">
    <source>
        <dbReference type="ARBA" id="ARBA00022723"/>
    </source>
</evidence>
<keyword evidence="1 7" id="KW-0436">Ligase</keyword>
<sequence>MDLLEYQAKDLFQKVGIPILPSQRIDHPKDLKQLRIPYPIVLKSQVYAGGRGKAGGVRFAENTIDAVAAAQAIFYLPILGQYPEVLLAEAKYEPDQELYLAVVLDPSLRRPLLLGSREGGMALEATSRQIQQVLVDGEFSPFYARRLAINMGLSGGLIESVSAIVEKMYRLFLTYDLDLVEINPLAVNPAGEVMALDGKVAVNDAALERHPDLPVMQSVGGRRDHSAHRPSHSTLAMGPTCSGLAASAFDLPNLNPMLFPGSLGILCNGAGLTMATLDLVDRAGGQPSACLNLGGESSYRLPPDTLCDRLEKGLDWILQTQRLRSVLLNLLGGAETCNAVAGAIARYLKQQRQPVSVPLVVRLGGAHAAAAREQLAALDLSMLFVLDSLDEALTKAIALSEGAGVGR</sequence>
<keyword evidence="5" id="KW-0067">ATP-binding</keyword>
<dbReference type="GO" id="GO:0004775">
    <property type="term" value="F:succinate-CoA ligase (ADP-forming) activity"/>
    <property type="evidence" value="ECO:0007669"/>
    <property type="project" value="TreeGrafter"/>
</dbReference>
<keyword evidence="4" id="KW-0460">Magnesium</keyword>
<dbReference type="RefSeq" id="WP_172353416.1">
    <property type="nucleotide sequence ID" value="NZ_CP053661.1"/>
</dbReference>
<accession>A0A6M8BCI1</accession>
<dbReference type="GO" id="GO:0005829">
    <property type="term" value="C:cytosol"/>
    <property type="evidence" value="ECO:0007669"/>
    <property type="project" value="TreeGrafter"/>
</dbReference>
<dbReference type="PROSITE" id="PS50975">
    <property type="entry name" value="ATP_GRASP"/>
    <property type="match status" value="1"/>
</dbReference>
<keyword evidence="8" id="KW-1185">Reference proteome</keyword>
<dbReference type="Gene3D" id="3.30.470.20">
    <property type="entry name" value="ATP-grasp fold, B domain"/>
    <property type="match status" value="1"/>
</dbReference>
<dbReference type="SUPFAM" id="SSF52210">
    <property type="entry name" value="Succinyl-CoA synthetase domains"/>
    <property type="match status" value="1"/>
</dbReference>
<gene>
    <name evidence="7" type="ORF">HPC62_01345</name>
</gene>
<evidence type="ECO:0000256" key="3">
    <source>
        <dbReference type="ARBA" id="ARBA00022741"/>
    </source>
</evidence>
<dbReference type="GO" id="GO:0042709">
    <property type="term" value="C:succinate-CoA ligase complex"/>
    <property type="evidence" value="ECO:0007669"/>
    <property type="project" value="TreeGrafter"/>
</dbReference>
<dbReference type="GO" id="GO:0006104">
    <property type="term" value="P:succinyl-CoA metabolic process"/>
    <property type="evidence" value="ECO:0007669"/>
    <property type="project" value="TreeGrafter"/>
</dbReference>
<evidence type="ECO:0000259" key="6">
    <source>
        <dbReference type="PROSITE" id="PS50975"/>
    </source>
</evidence>
<evidence type="ECO:0000256" key="4">
    <source>
        <dbReference type="ARBA" id="ARBA00022842"/>
    </source>
</evidence>
<dbReference type="GO" id="GO:0046872">
    <property type="term" value="F:metal ion binding"/>
    <property type="evidence" value="ECO:0007669"/>
    <property type="project" value="UniProtKB-KW"/>
</dbReference>
<dbReference type="InterPro" id="IPR016102">
    <property type="entry name" value="Succinyl-CoA_synth-like"/>
</dbReference>
<evidence type="ECO:0000313" key="8">
    <source>
        <dbReference type="Proteomes" id="UP000505210"/>
    </source>
</evidence>